<dbReference type="AlphaFoldDB" id="A0A195EVK3"/>
<reference evidence="1 2" key="1">
    <citation type="submission" date="2016-03" db="EMBL/GenBank/DDBJ databases">
        <title>Trachymyrmex septentrionalis WGS genome.</title>
        <authorList>
            <person name="Nygaard S."/>
            <person name="Hu H."/>
            <person name="Boomsma J."/>
            <person name="Zhang G."/>
        </authorList>
    </citation>
    <scope>NUCLEOTIDE SEQUENCE [LARGE SCALE GENOMIC DNA]</scope>
    <source>
        <strain evidence="1">Tsep2-gDNA-1</strain>
        <tissue evidence="1">Whole body</tissue>
    </source>
</reference>
<gene>
    <name evidence="1" type="ORF">ALC56_13685</name>
</gene>
<sequence length="166" mass="19289">MFVSIDFFFLYNYDSVKPLYFRMHVRRCFRGRSPSEICGGHVEKRSPLRQADETTTDKATLPKSDYGRCKHLCDVVTSSGDGPDYSDRFWKFGIVETQPLSPRSIELLEIKCFEPRQKFLLELSLLKKEFTARTTLQCASLPGKLNFPEVSGTRSRNIRLRRPIRD</sequence>
<name>A0A195EVK3_9HYME</name>
<evidence type="ECO:0000313" key="2">
    <source>
        <dbReference type="Proteomes" id="UP000078541"/>
    </source>
</evidence>
<protein>
    <submittedName>
        <fullName evidence="1">Uncharacterized protein</fullName>
    </submittedName>
</protein>
<keyword evidence="2" id="KW-1185">Reference proteome</keyword>
<organism evidence="1 2">
    <name type="scientific">Trachymyrmex septentrionalis</name>
    <dbReference type="NCBI Taxonomy" id="34720"/>
    <lineage>
        <taxon>Eukaryota</taxon>
        <taxon>Metazoa</taxon>
        <taxon>Ecdysozoa</taxon>
        <taxon>Arthropoda</taxon>
        <taxon>Hexapoda</taxon>
        <taxon>Insecta</taxon>
        <taxon>Pterygota</taxon>
        <taxon>Neoptera</taxon>
        <taxon>Endopterygota</taxon>
        <taxon>Hymenoptera</taxon>
        <taxon>Apocrita</taxon>
        <taxon>Aculeata</taxon>
        <taxon>Formicoidea</taxon>
        <taxon>Formicidae</taxon>
        <taxon>Myrmicinae</taxon>
        <taxon>Trachymyrmex</taxon>
    </lineage>
</organism>
<dbReference type="Proteomes" id="UP000078541">
    <property type="component" value="Unassembled WGS sequence"/>
</dbReference>
<accession>A0A195EVK3</accession>
<dbReference type="EMBL" id="KQ981958">
    <property type="protein sequence ID" value="KYN31932.1"/>
    <property type="molecule type" value="Genomic_DNA"/>
</dbReference>
<proteinExistence type="predicted"/>
<evidence type="ECO:0000313" key="1">
    <source>
        <dbReference type="EMBL" id="KYN31932.1"/>
    </source>
</evidence>